<sequence>MLILMRKEGSRQSYCEEIIRDYLDVRFTGQPADKWREQVIA</sequence>
<organism evidence="1 2">
    <name type="scientific">Haemophilus influenzae</name>
    <dbReference type="NCBI Taxonomy" id="727"/>
    <lineage>
        <taxon>Bacteria</taxon>
        <taxon>Pseudomonadati</taxon>
        <taxon>Pseudomonadota</taxon>
        <taxon>Gammaproteobacteria</taxon>
        <taxon>Pasteurellales</taxon>
        <taxon>Pasteurellaceae</taxon>
        <taxon>Haemophilus</taxon>
    </lineage>
</organism>
<evidence type="ECO:0000313" key="1">
    <source>
        <dbReference type="EMBL" id="SPX41489.1"/>
    </source>
</evidence>
<dbReference type="EMBL" id="UASK01000005">
    <property type="protein sequence ID" value="SPX41489.1"/>
    <property type="molecule type" value="Genomic_DNA"/>
</dbReference>
<accession>A0A2X1PKL9</accession>
<dbReference type="AlphaFoldDB" id="A0A2X1PKL9"/>
<gene>
    <name evidence="1" type="ORF">NCTC11872_01098</name>
</gene>
<dbReference type="Proteomes" id="UP000249936">
    <property type="component" value="Unassembled WGS sequence"/>
</dbReference>
<name>A0A2X1PKL9_HAEIF</name>
<protein>
    <submittedName>
        <fullName evidence="1">Transcriptional accessory protein</fullName>
    </submittedName>
</protein>
<evidence type="ECO:0000313" key="2">
    <source>
        <dbReference type="Proteomes" id="UP000249936"/>
    </source>
</evidence>
<proteinExistence type="predicted"/>
<reference evidence="1 2" key="1">
    <citation type="submission" date="2018-06" db="EMBL/GenBank/DDBJ databases">
        <authorList>
            <consortium name="Pathogen Informatics"/>
            <person name="Doyle S."/>
        </authorList>
    </citation>
    <scope>NUCLEOTIDE SEQUENCE [LARGE SCALE GENOMIC DNA]</scope>
    <source>
        <strain evidence="1 2">NCTC11872</strain>
    </source>
</reference>